<dbReference type="Pfam" id="PF00069">
    <property type="entry name" value="Pkinase"/>
    <property type="match status" value="1"/>
</dbReference>
<dbReference type="InterPro" id="IPR000719">
    <property type="entry name" value="Prot_kinase_dom"/>
</dbReference>
<dbReference type="FunFam" id="1.10.510.10:FF:000498">
    <property type="entry name" value="U-box domain-containing protein 51"/>
    <property type="match status" value="1"/>
</dbReference>
<protein>
    <recommendedName>
        <fullName evidence="3">RING-type E3 ubiquitin transferase</fullName>
        <ecNumber evidence="3">2.3.2.27</ecNumber>
    </recommendedName>
</protein>
<keyword evidence="5" id="KW-0547">Nucleotide-binding</keyword>
<dbReference type="PANTHER" id="PTHR45647">
    <property type="entry name" value="OS02G0152300 PROTEIN"/>
    <property type="match status" value="1"/>
</dbReference>
<comment type="pathway">
    <text evidence="2">Protein modification; protein ubiquitination.</text>
</comment>
<sequence length="779" mass="86971">MWLPKLHGAKKTEGNGMVALAIDKDKGSQQALRWAADHLLSKGQTVILIHVVHRASSSPYGGYRAVVCDSNEAVASPHRKQLEKQTRDLFLTFHCYCTRKDINCLDVLLEDTDIGKAITEYVSYAAIENLVLGASHHGFMRFKSSSVPSTVSKGAPDFCSIYVISKGKVSSVRNASRPAPYTSPLLEHIQNINSKHIHPPASPAKRSMNLRADRTSFKPHNSSDETVRPPLTKGGRGLNAKAYSDLSESDTEISFISSDRPSIERLSPTVYDFTDSGRTSRLSTSSDQSFQSIHLDAKFSDLSFLHDNSSFSQESGRTSGSWSSQNLDDVEAEMRRLKLELKQTMDMYSTACREALTAKQKASELHHWKLTEEHKFEEAKHSEEVALAIAEKERARSKVAMETAEAAKRIAELESQKRANAEMKALKEAAQAREVLENLARSDLKYRRYTIEEIEKATNFFAESQKIGEGGYGPVYRCYLDHTPVAVKVLRPDAAHGRSQFQQEIDILSCIRHPNMVLLLGACPEFGILVYEYMANGSLDDCIFQKGHTPALSWQLRFRIAAEIATGLLFLHETKPEPLVHRDLKPGNILLDHNYVSKISDVGLARLVPAVAENVTQYHMTSTAGTFCYIDPEYQQTGMLGVKSDIYSLGVMLLQLITAKPPMGLTHIVEQSIENGKFTELLDPAVHDWPVEETLCFAKLALKCAELRRKDRPDLCNEVFPELSRLRDIAEEKMNHVHPYGSFHPSPNHSNASTQQFLQDVISNPLLENLSSTSSLAEK</sequence>
<dbReference type="GO" id="GO:0005524">
    <property type="term" value="F:ATP binding"/>
    <property type="evidence" value="ECO:0007669"/>
    <property type="project" value="UniProtKB-KW"/>
</dbReference>
<dbReference type="PANTHER" id="PTHR45647:SF76">
    <property type="entry name" value="PROTEIN KINASE DOMAIN-CONTAINING PROTEIN"/>
    <property type="match status" value="1"/>
</dbReference>
<dbReference type="Proteomes" id="UP001324115">
    <property type="component" value="Unassembled WGS sequence"/>
</dbReference>
<comment type="caution">
    <text evidence="12">The sequence shown here is derived from an EMBL/GenBank/DDBJ whole genome shotgun (WGS) entry which is preliminary data.</text>
</comment>
<dbReference type="PROSITE" id="PS50011">
    <property type="entry name" value="PROTEIN_KINASE_DOM"/>
    <property type="match status" value="1"/>
</dbReference>
<dbReference type="FunFam" id="3.30.200.20:FF:000162">
    <property type="entry name" value="Adenine nucleotide alpha hydrolase-like domain kinase"/>
    <property type="match status" value="1"/>
</dbReference>
<evidence type="ECO:0000313" key="12">
    <source>
        <dbReference type="EMBL" id="KAK4587570.1"/>
    </source>
</evidence>
<evidence type="ECO:0000256" key="6">
    <source>
        <dbReference type="ARBA" id="ARBA00022786"/>
    </source>
</evidence>
<dbReference type="SUPFAM" id="SSF52402">
    <property type="entry name" value="Adenine nucleotide alpha hydrolases-like"/>
    <property type="match status" value="1"/>
</dbReference>
<accession>A0AAN7FAQ8</accession>
<dbReference type="EMBL" id="JAXUIC010000005">
    <property type="protein sequence ID" value="KAK4587570.1"/>
    <property type="molecule type" value="Genomic_DNA"/>
</dbReference>
<dbReference type="SUPFAM" id="SSF56112">
    <property type="entry name" value="Protein kinase-like (PK-like)"/>
    <property type="match status" value="1"/>
</dbReference>
<gene>
    <name evidence="12" type="ORF">RGQ29_018829</name>
</gene>
<dbReference type="GO" id="GO:0004672">
    <property type="term" value="F:protein kinase activity"/>
    <property type="evidence" value="ECO:0007669"/>
    <property type="project" value="InterPro"/>
</dbReference>
<evidence type="ECO:0000259" key="11">
    <source>
        <dbReference type="PROSITE" id="PS50011"/>
    </source>
</evidence>
<dbReference type="SMART" id="SM00220">
    <property type="entry name" value="S_TKc"/>
    <property type="match status" value="1"/>
</dbReference>
<dbReference type="PROSITE" id="PS00108">
    <property type="entry name" value="PROTEIN_KINASE_ST"/>
    <property type="match status" value="1"/>
</dbReference>
<comment type="catalytic activity">
    <reaction evidence="1">
        <text>S-ubiquitinyl-[E2 ubiquitin-conjugating enzyme]-L-cysteine + [acceptor protein]-L-lysine = [E2 ubiquitin-conjugating enzyme]-L-cysteine + N(6)-ubiquitinyl-[acceptor protein]-L-lysine.</text>
        <dbReference type="EC" id="2.3.2.27"/>
    </reaction>
</comment>
<evidence type="ECO:0000256" key="8">
    <source>
        <dbReference type="ARBA" id="ARBA00023054"/>
    </source>
</evidence>
<evidence type="ECO:0000256" key="3">
    <source>
        <dbReference type="ARBA" id="ARBA00012483"/>
    </source>
</evidence>
<feature type="domain" description="Protein kinase" evidence="11">
    <location>
        <begin position="461"/>
        <end position="741"/>
    </location>
</feature>
<dbReference type="InterPro" id="IPR014729">
    <property type="entry name" value="Rossmann-like_a/b/a_fold"/>
</dbReference>
<evidence type="ECO:0000256" key="9">
    <source>
        <dbReference type="SAM" id="Coils"/>
    </source>
</evidence>
<dbReference type="AlphaFoldDB" id="A0AAN7FAQ8"/>
<dbReference type="Gene3D" id="1.10.510.10">
    <property type="entry name" value="Transferase(Phosphotransferase) domain 1"/>
    <property type="match status" value="1"/>
</dbReference>
<dbReference type="InterPro" id="IPR011009">
    <property type="entry name" value="Kinase-like_dom_sf"/>
</dbReference>
<keyword evidence="6" id="KW-0833">Ubl conjugation pathway</keyword>
<feature type="region of interest" description="Disordered" evidence="10">
    <location>
        <begin position="214"/>
        <end position="238"/>
    </location>
</feature>
<evidence type="ECO:0000256" key="10">
    <source>
        <dbReference type="SAM" id="MobiDB-lite"/>
    </source>
</evidence>
<keyword evidence="13" id="KW-1185">Reference proteome</keyword>
<dbReference type="CDD" id="cd01989">
    <property type="entry name" value="USP_STK_Ubox_N"/>
    <property type="match status" value="1"/>
</dbReference>
<evidence type="ECO:0000256" key="2">
    <source>
        <dbReference type="ARBA" id="ARBA00004906"/>
    </source>
</evidence>
<dbReference type="InterPro" id="IPR006016">
    <property type="entry name" value="UspA"/>
</dbReference>
<dbReference type="Gene3D" id="3.40.50.620">
    <property type="entry name" value="HUPs"/>
    <property type="match status" value="1"/>
</dbReference>
<keyword evidence="4" id="KW-0808">Transferase</keyword>
<dbReference type="InterPro" id="IPR051348">
    <property type="entry name" value="U-box_ubiquitin_ligases"/>
</dbReference>
<dbReference type="Gene3D" id="3.30.200.20">
    <property type="entry name" value="Phosphorylase Kinase, domain 1"/>
    <property type="match status" value="1"/>
</dbReference>
<dbReference type="Pfam" id="PF00582">
    <property type="entry name" value="Usp"/>
    <property type="match status" value="1"/>
</dbReference>
<organism evidence="12 13">
    <name type="scientific">Quercus rubra</name>
    <name type="common">Northern red oak</name>
    <name type="synonym">Quercus borealis</name>
    <dbReference type="NCBI Taxonomy" id="3512"/>
    <lineage>
        <taxon>Eukaryota</taxon>
        <taxon>Viridiplantae</taxon>
        <taxon>Streptophyta</taxon>
        <taxon>Embryophyta</taxon>
        <taxon>Tracheophyta</taxon>
        <taxon>Spermatophyta</taxon>
        <taxon>Magnoliopsida</taxon>
        <taxon>eudicotyledons</taxon>
        <taxon>Gunneridae</taxon>
        <taxon>Pentapetalae</taxon>
        <taxon>rosids</taxon>
        <taxon>fabids</taxon>
        <taxon>Fagales</taxon>
        <taxon>Fagaceae</taxon>
        <taxon>Quercus</taxon>
    </lineage>
</organism>
<evidence type="ECO:0000256" key="5">
    <source>
        <dbReference type="ARBA" id="ARBA00022741"/>
    </source>
</evidence>
<dbReference type="GO" id="GO:0061630">
    <property type="term" value="F:ubiquitin protein ligase activity"/>
    <property type="evidence" value="ECO:0007669"/>
    <property type="project" value="UniProtKB-EC"/>
</dbReference>
<reference evidence="12 13" key="1">
    <citation type="journal article" date="2023" name="G3 (Bethesda)">
        <title>A haplotype-resolved chromosome-scale genome for Quercus rubra L. provides insights into the genetics of adaptive traits for red oak species.</title>
        <authorList>
            <person name="Kapoor B."/>
            <person name="Jenkins J."/>
            <person name="Schmutz J."/>
            <person name="Zhebentyayeva T."/>
            <person name="Kuelheim C."/>
            <person name="Coggeshall M."/>
            <person name="Heim C."/>
            <person name="Lasky J.R."/>
            <person name="Leites L."/>
            <person name="Islam-Faridi N."/>
            <person name="Romero-Severson J."/>
            <person name="DeLeo V.L."/>
            <person name="Lucas S.M."/>
            <person name="Lazic D."/>
            <person name="Gailing O."/>
            <person name="Carlson J."/>
            <person name="Staton M."/>
        </authorList>
    </citation>
    <scope>NUCLEOTIDE SEQUENCE [LARGE SCALE GENOMIC DNA]</scope>
    <source>
        <strain evidence="12">Pseudo-F2</strain>
    </source>
</reference>
<keyword evidence="8 9" id="KW-0175">Coiled coil</keyword>
<dbReference type="InterPro" id="IPR008271">
    <property type="entry name" value="Ser/Thr_kinase_AS"/>
</dbReference>
<evidence type="ECO:0000256" key="4">
    <source>
        <dbReference type="ARBA" id="ARBA00022679"/>
    </source>
</evidence>
<name>A0AAN7FAQ8_QUERU</name>
<evidence type="ECO:0000256" key="1">
    <source>
        <dbReference type="ARBA" id="ARBA00000900"/>
    </source>
</evidence>
<dbReference type="EC" id="2.3.2.27" evidence="3"/>
<proteinExistence type="predicted"/>
<keyword evidence="7" id="KW-0067">ATP-binding</keyword>
<feature type="coiled-coil region" evidence="9">
    <location>
        <begin position="387"/>
        <end position="433"/>
    </location>
</feature>
<evidence type="ECO:0000256" key="7">
    <source>
        <dbReference type="ARBA" id="ARBA00022840"/>
    </source>
</evidence>
<evidence type="ECO:0000313" key="13">
    <source>
        <dbReference type="Proteomes" id="UP001324115"/>
    </source>
</evidence>
<feature type="compositionally biased region" description="Basic and acidic residues" evidence="10">
    <location>
        <begin position="214"/>
        <end position="227"/>
    </location>
</feature>